<keyword evidence="1" id="KW-0614">Plasmid</keyword>
<dbReference type="AlphaFoldDB" id="I3W2V5"/>
<sequence length="39" mass="4635">MYPAKMCMYAEAVQPKFAEKIIFIPFSVRKKLASRQKRK</sequence>
<name>I3W2V5_9ENTR</name>
<proteinExistence type="predicted"/>
<evidence type="ECO:0000313" key="1">
    <source>
        <dbReference type="EMBL" id="AFK89932.1"/>
    </source>
</evidence>
<geneLocation type="plasmid" evidence="1">
    <name>p14-95A</name>
</geneLocation>
<protein>
    <submittedName>
        <fullName evidence="1">Uncharacterized protein</fullName>
    </submittedName>
</protein>
<organism evidence="1">
    <name type="scientific">Salmonella sp. 14</name>
    <dbReference type="NCBI Taxonomy" id="1179812"/>
    <lineage>
        <taxon>Bacteria</taxon>
        <taxon>Pseudomonadati</taxon>
        <taxon>Pseudomonadota</taxon>
        <taxon>Gammaproteobacteria</taxon>
        <taxon>Enterobacterales</taxon>
        <taxon>Enterobacteriaceae</taxon>
        <taxon>Salmonella</taxon>
    </lineage>
</organism>
<accession>I3W2V5</accession>
<reference evidence="1" key="1">
    <citation type="submission" date="2012-01" db="EMBL/GenBank/DDBJ databases">
        <authorList>
            <person name="Summers A.O."/>
            <person name="Wireman J."/>
        </authorList>
    </citation>
    <scope>NUCLEOTIDE SEQUENCE</scope>
    <source>
        <strain evidence="1">14</strain>
        <plasmid evidence="1">p14-95A</plasmid>
    </source>
</reference>
<dbReference type="EMBL" id="JQ418537">
    <property type="protein sequence ID" value="AFK89932.1"/>
    <property type="molecule type" value="Genomic_DNA"/>
</dbReference>